<dbReference type="PANTHER" id="PTHR43798">
    <property type="entry name" value="MONOACYLGLYCEROL LIPASE"/>
    <property type="match status" value="1"/>
</dbReference>
<evidence type="ECO:0000313" key="3">
    <source>
        <dbReference type="Proteomes" id="UP001220395"/>
    </source>
</evidence>
<organism evidence="2 3">
    <name type="scientific">Sphingomonas naphthae</name>
    <dbReference type="NCBI Taxonomy" id="1813468"/>
    <lineage>
        <taxon>Bacteria</taxon>
        <taxon>Pseudomonadati</taxon>
        <taxon>Pseudomonadota</taxon>
        <taxon>Alphaproteobacteria</taxon>
        <taxon>Sphingomonadales</taxon>
        <taxon>Sphingomonadaceae</taxon>
        <taxon>Sphingomonas</taxon>
    </lineage>
</organism>
<keyword evidence="2" id="KW-0378">Hydrolase</keyword>
<dbReference type="InterPro" id="IPR000073">
    <property type="entry name" value="AB_hydrolase_1"/>
</dbReference>
<feature type="domain" description="AB hydrolase-1" evidence="1">
    <location>
        <begin position="22"/>
        <end position="116"/>
    </location>
</feature>
<keyword evidence="3" id="KW-1185">Reference proteome</keyword>
<gene>
    <name evidence="2" type="ORF">PQ455_04390</name>
</gene>
<dbReference type="InterPro" id="IPR029058">
    <property type="entry name" value="AB_hydrolase_fold"/>
</dbReference>
<name>A0ABY7TML9_9SPHN</name>
<dbReference type="Gene3D" id="3.40.50.1820">
    <property type="entry name" value="alpha/beta hydrolase"/>
    <property type="match status" value="1"/>
</dbReference>
<protein>
    <submittedName>
        <fullName evidence="2">Alpha/beta hydrolase</fullName>
    </submittedName>
</protein>
<dbReference type="Pfam" id="PF00561">
    <property type="entry name" value="Abhydrolase_1"/>
    <property type="match status" value="1"/>
</dbReference>
<accession>A0ABY7TML9</accession>
<dbReference type="InterPro" id="IPR050266">
    <property type="entry name" value="AB_hydrolase_sf"/>
</dbReference>
<sequence>MRDLFAATSAGRIHCRATGDGPPLFLMHSNGRSAHEFDPLATALADRFTIMSWDMPGQGDSDRLTRHFQVADYVAILLEVVDALCSAPPIIAGSSIGAVFALAAAAEHPDRFAGCIPIELPMTRDGGWWADHWPMVERMFAVPDETPEQVAGRFRAVPADLALRLRMDRHKAGGWTMIDVLWAGRDDADATLDRIRSLRVPTLFLNGIRGVAPDAALLLPTLNPRVQLEIIGDSGHFPQTDDPTATAAAILRHFGG</sequence>
<reference evidence="2 3" key="1">
    <citation type="submission" date="2023-02" db="EMBL/GenBank/DDBJ databases">
        <title>Genome sequence of Sphingomonas naphthae.</title>
        <authorList>
            <person name="Kim S."/>
            <person name="Heo J."/>
            <person name="Kwon S.-W."/>
        </authorList>
    </citation>
    <scope>NUCLEOTIDE SEQUENCE [LARGE SCALE GENOMIC DNA]</scope>
    <source>
        <strain evidence="2 3">KACC 18716</strain>
    </source>
</reference>
<dbReference type="GO" id="GO:0016787">
    <property type="term" value="F:hydrolase activity"/>
    <property type="evidence" value="ECO:0007669"/>
    <property type="project" value="UniProtKB-KW"/>
</dbReference>
<dbReference type="Proteomes" id="UP001220395">
    <property type="component" value="Chromosome"/>
</dbReference>
<dbReference type="RefSeq" id="WP_273689525.1">
    <property type="nucleotide sequence ID" value="NZ_CP117411.1"/>
</dbReference>
<evidence type="ECO:0000313" key="2">
    <source>
        <dbReference type="EMBL" id="WCT74476.1"/>
    </source>
</evidence>
<dbReference type="SUPFAM" id="SSF53474">
    <property type="entry name" value="alpha/beta-Hydrolases"/>
    <property type="match status" value="1"/>
</dbReference>
<dbReference type="EMBL" id="CP117411">
    <property type="protein sequence ID" value="WCT74476.1"/>
    <property type="molecule type" value="Genomic_DNA"/>
</dbReference>
<proteinExistence type="predicted"/>
<evidence type="ECO:0000259" key="1">
    <source>
        <dbReference type="Pfam" id="PF00561"/>
    </source>
</evidence>
<dbReference type="PANTHER" id="PTHR43798:SF33">
    <property type="entry name" value="HYDROLASE, PUTATIVE (AFU_ORTHOLOGUE AFUA_2G14860)-RELATED"/>
    <property type="match status" value="1"/>
</dbReference>